<organism evidence="1 2">
    <name type="scientific">Martelella endophytica</name>
    <dbReference type="NCBI Taxonomy" id="1486262"/>
    <lineage>
        <taxon>Bacteria</taxon>
        <taxon>Pseudomonadati</taxon>
        <taxon>Pseudomonadota</taxon>
        <taxon>Alphaproteobacteria</taxon>
        <taxon>Hyphomicrobiales</taxon>
        <taxon>Aurantimonadaceae</taxon>
        <taxon>Martelella</taxon>
    </lineage>
</organism>
<keyword evidence="2" id="KW-1185">Reference proteome</keyword>
<dbReference type="KEGG" id="mey:TM49_05825"/>
<dbReference type="PATRIC" id="fig|1486262.3.peg.1194"/>
<dbReference type="Proteomes" id="UP000032611">
    <property type="component" value="Chromosome"/>
</dbReference>
<dbReference type="EMBL" id="CP010803">
    <property type="protein sequence ID" value="AJY45322.1"/>
    <property type="molecule type" value="Genomic_DNA"/>
</dbReference>
<sequence length="73" mass="8065">MKAVALDLGTDLSKNETRSLSALFLKKIEGPFARFFRVFASSDLGGAIWRKEKFTLFLIFFSSATTTPSLSNA</sequence>
<dbReference type="AlphaFoldDB" id="A0A0D5LNG5"/>
<name>A0A0D5LNG5_MAREN</name>
<evidence type="ECO:0000313" key="2">
    <source>
        <dbReference type="Proteomes" id="UP000032611"/>
    </source>
</evidence>
<protein>
    <submittedName>
        <fullName evidence="1">Uncharacterized protein</fullName>
    </submittedName>
</protein>
<accession>A0A0D5LNG5</accession>
<proteinExistence type="predicted"/>
<gene>
    <name evidence="1" type="ORF">TM49_05825</name>
</gene>
<evidence type="ECO:0000313" key="1">
    <source>
        <dbReference type="EMBL" id="AJY45322.1"/>
    </source>
</evidence>
<dbReference type="HOGENOM" id="CLU_2700393_0_0_5"/>
<reference evidence="1 2" key="1">
    <citation type="journal article" date="2015" name="Genome Announc.">
        <title>Complete genome sequence of Martelella endophytica YC6887, which has antifungal activity associated with a halophyte.</title>
        <authorList>
            <person name="Khan A."/>
            <person name="Khan H."/>
            <person name="Chung E.J."/>
            <person name="Hossain M.T."/>
            <person name="Chung Y.R."/>
        </authorList>
    </citation>
    <scope>NUCLEOTIDE SEQUENCE [LARGE SCALE GENOMIC DNA]</scope>
    <source>
        <strain evidence="1">YC6887</strain>
    </source>
</reference>